<keyword evidence="5" id="KW-0677">Repeat</keyword>
<feature type="compositionally biased region" description="Polar residues" evidence="16">
    <location>
        <begin position="317"/>
        <end position="336"/>
    </location>
</feature>
<evidence type="ECO:0000256" key="15">
    <source>
        <dbReference type="PROSITE-ProRule" id="PRU00042"/>
    </source>
</evidence>
<keyword evidence="8 17" id="KW-1133">Transmembrane helix</keyword>
<dbReference type="FunFam" id="3.30.160.60:FF:000080">
    <property type="entry name" value="IKAROS family zinc finger 4"/>
    <property type="match status" value="1"/>
</dbReference>
<protein>
    <submittedName>
        <fullName evidence="19">Zinc finger protein Eos isoform X1</fullName>
    </submittedName>
</protein>
<evidence type="ECO:0000256" key="14">
    <source>
        <dbReference type="ARBA" id="ARBA00038390"/>
    </source>
</evidence>
<reference evidence="19" key="1">
    <citation type="submission" date="2020-07" db="EMBL/GenBank/DDBJ databases">
        <title>Clarias magur genome sequencing, assembly and annotation.</title>
        <authorList>
            <person name="Kushwaha B."/>
            <person name="Kumar R."/>
            <person name="Das P."/>
            <person name="Joshi C.G."/>
            <person name="Kumar D."/>
            <person name="Nagpure N.S."/>
            <person name="Pandey M."/>
            <person name="Agarwal S."/>
            <person name="Srivastava S."/>
            <person name="Singh M."/>
            <person name="Sahoo L."/>
            <person name="Jayasankar P."/>
            <person name="Meher P.K."/>
            <person name="Koringa P.G."/>
            <person name="Iquebal M.A."/>
            <person name="Das S.P."/>
            <person name="Bit A."/>
            <person name="Patnaik S."/>
            <person name="Patel N."/>
            <person name="Shah T.M."/>
            <person name="Hinsu A."/>
            <person name="Jena J.K."/>
        </authorList>
    </citation>
    <scope>NUCLEOTIDE SEQUENCE</scope>
    <source>
        <strain evidence="19">CIFAMagur01</strain>
        <tissue evidence="19">Testis</tissue>
    </source>
</reference>
<keyword evidence="7" id="KW-0862">Zinc</keyword>
<dbReference type="GO" id="GO:0003677">
    <property type="term" value="F:DNA binding"/>
    <property type="evidence" value="ECO:0007669"/>
    <property type="project" value="UniProtKB-KW"/>
</dbReference>
<dbReference type="InterPro" id="IPR013087">
    <property type="entry name" value="Znf_C2H2_type"/>
</dbReference>
<evidence type="ECO:0000256" key="10">
    <source>
        <dbReference type="ARBA" id="ARBA00023125"/>
    </source>
</evidence>
<dbReference type="SUPFAM" id="SSF57667">
    <property type="entry name" value="beta-beta-alpha zinc fingers"/>
    <property type="match status" value="2"/>
</dbReference>
<dbReference type="OrthoDB" id="8922241at2759"/>
<dbReference type="EMBL" id="QNUK01000029">
    <property type="protein sequence ID" value="KAF5906760.1"/>
    <property type="molecule type" value="Genomic_DNA"/>
</dbReference>
<evidence type="ECO:0000256" key="2">
    <source>
        <dbReference type="ARBA" id="ARBA00004141"/>
    </source>
</evidence>
<evidence type="ECO:0000256" key="1">
    <source>
        <dbReference type="ARBA" id="ARBA00004123"/>
    </source>
</evidence>
<dbReference type="GO" id="GO:0016020">
    <property type="term" value="C:membrane"/>
    <property type="evidence" value="ECO:0007669"/>
    <property type="project" value="UniProtKB-SubCell"/>
</dbReference>
<feature type="transmembrane region" description="Helical" evidence="17">
    <location>
        <begin position="7"/>
        <end position="25"/>
    </location>
</feature>
<evidence type="ECO:0000256" key="17">
    <source>
        <dbReference type="SAM" id="Phobius"/>
    </source>
</evidence>
<dbReference type="Gene3D" id="3.30.160.60">
    <property type="entry name" value="Classic Zinc Finger"/>
    <property type="match status" value="4"/>
</dbReference>
<feature type="transmembrane region" description="Helical" evidence="17">
    <location>
        <begin position="77"/>
        <end position="98"/>
    </location>
</feature>
<dbReference type="InterPro" id="IPR036236">
    <property type="entry name" value="Znf_C2H2_sf"/>
</dbReference>
<dbReference type="Pfam" id="PF05154">
    <property type="entry name" value="TM2"/>
    <property type="match status" value="1"/>
</dbReference>
<feature type="region of interest" description="Disordered" evidence="16">
    <location>
        <begin position="574"/>
        <end position="639"/>
    </location>
</feature>
<keyword evidence="6 15" id="KW-0863">Zinc-finger</keyword>
<comment type="subcellular location">
    <subcellularLocation>
        <location evidence="2">Membrane</location>
        <topology evidence="2">Multi-pass membrane protein</topology>
    </subcellularLocation>
    <subcellularLocation>
        <location evidence="1">Nucleus</location>
    </subcellularLocation>
</comment>
<dbReference type="GO" id="GO:0005634">
    <property type="term" value="C:nucleus"/>
    <property type="evidence" value="ECO:0007669"/>
    <property type="project" value="UniProtKB-SubCell"/>
</dbReference>
<feature type="region of interest" description="Disordered" evidence="16">
    <location>
        <begin position="313"/>
        <end position="399"/>
    </location>
</feature>
<evidence type="ECO:0000256" key="7">
    <source>
        <dbReference type="ARBA" id="ARBA00022833"/>
    </source>
</evidence>
<feature type="domain" description="C2H2-type" evidence="18">
    <location>
        <begin position="463"/>
        <end position="486"/>
    </location>
</feature>
<evidence type="ECO:0000313" key="20">
    <source>
        <dbReference type="Proteomes" id="UP000727407"/>
    </source>
</evidence>
<dbReference type="PROSITE" id="PS00028">
    <property type="entry name" value="ZINC_FINGER_C2H2_1"/>
    <property type="match status" value="3"/>
</dbReference>
<feature type="compositionally biased region" description="Polar residues" evidence="16">
    <location>
        <begin position="609"/>
        <end position="618"/>
    </location>
</feature>
<evidence type="ECO:0000256" key="5">
    <source>
        <dbReference type="ARBA" id="ARBA00022737"/>
    </source>
</evidence>
<dbReference type="GO" id="GO:0008270">
    <property type="term" value="F:zinc ion binding"/>
    <property type="evidence" value="ECO:0007669"/>
    <property type="project" value="UniProtKB-KW"/>
</dbReference>
<keyword evidence="10" id="KW-0238">DNA-binding</keyword>
<dbReference type="PANTHER" id="PTHR44733:SF1">
    <property type="entry name" value="DNAJ HOMOLOG SUBFAMILY C MEMBER 22"/>
    <property type="match status" value="1"/>
</dbReference>
<dbReference type="Pfam" id="PF00096">
    <property type="entry name" value="zf-C2H2"/>
    <property type="match status" value="3"/>
</dbReference>
<feature type="transmembrane region" description="Helical" evidence="17">
    <location>
        <begin position="31"/>
        <end position="56"/>
    </location>
</feature>
<dbReference type="FunFam" id="3.30.160.60:FF:000168">
    <property type="entry name" value="zinc finger protein Eos isoform X1"/>
    <property type="match status" value="1"/>
</dbReference>
<evidence type="ECO:0000256" key="8">
    <source>
        <dbReference type="ARBA" id="ARBA00022989"/>
    </source>
</evidence>
<dbReference type="Proteomes" id="UP000727407">
    <property type="component" value="Unassembled WGS sequence"/>
</dbReference>
<dbReference type="PANTHER" id="PTHR44733">
    <property type="entry name" value="DNAJ HOMOLOG SUBFAMILY C MEMBER 22"/>
    <property type="match status" value="1"/>
</dbReference>
<evidence type="ECO:0000256" key="11">
    <source>
        <dbReference type="ARBA" id="ARBA00023136"/>
    </source>
</evidence>
<name>A0A8J4U5R2_CLAMG</name>
<evidence type="ECO:0000256" key="6">
    <source>
        <dbReference type="ARBA" id="ARBA00022771"/>
    </source>
</evidence>
<dbReference type="AlphaFoldDB" id="A0A8J4U5R2"/>
<evidence type="ECO:0000256" key="4">
    <source>
        <dbReference type="ARBA" id="ARBA00022723"/>
    </source>
</evidence>
<keyword evidence="4" id="KW-0479">Metal-binding</keyword>
<gene>
    <name evidence="19" type="primary">ikzf4</name>
    <name evidence="19" type="ORF">DAT39_003522</name>
</gene>
<dbReference type="SMART" id="SM00355">
    <property type="entry name" value="ZnF_C2H2"/>
    <property type="match status" value="4"/>
</dbReference>
<keyword evidence="13" id="KW-0539">Nucleus</keyword>
<feature type="domain" description="C2H2-type" evidence="18">
    <location>
        <begin position="435"/>
        <end position="462"/>
    </location>
</feature>
<feature type="non-terminal residue" evidence="19">
    <location>
        <position position="1"/>
    </location>
</feature>
<sequence length="639" mass="69736">MPKRIITTYALWALGGPLGLHHLYLRRDSHALLWMLTLGGFGFGWLRDFIRIPAYVGEANKMAERLRHPSGTPPPVGLVRFAGQVCVGIYFGSVALVSLNSLSFFYLLVLPMSVGVGVHLVSCVGQQTSDLQKTLTVCIMTSSIFYGSSLSPLPISIAASVTAAQHRKFKHRQHAGSPPEPLGPRLYRLSLALLAFSAPLGYCIFHNTTATLYYISDCVAALLDMFWFIPWLRGAVEFFLLLPYQILCALTGGSYYEESWKKVLEILLNEYSKREIEAMKAAGVRMNADDCNGRSYMSGSGDSSTEREFFAGLRGPTVSTPNSQHSSPSRSVSANSIKVELYSDEEAGSAPLAERGGGGERDEGWKQDKGDIPEEVGGETGGDIGGGVLGEGGSGSPGPIRLPNGKLKCDICGMVCIGPNVLMVHKRSHTGERPFQCNQCGASFTQKGNLLRHIKLHSGEKPFKCPFCNYACRRRDALTGHLRTHSVSCGETVGKPYKCNYCGRSYKQQSTLEEHRERCHSYLQSLDHQPAHSTQSAQGEECRNMDMMGDPLIQPFSEKMTFIERVANSITKRKRSTPQKFLGGINMVLPGREAGEGHEDVPSGRSHADSPSNGCQDSTDNESTTEEQGIGLGAVNHRG</sequence>
<evidence type="ECO:0000256" key="12">
    <source>
        <dbReference type="ARBA" id="ARBA00023163"/>
    </source>
</evidence>
<feature type="domain" description="C2H2-type" evidence="18">
    <location>
        <begin position="497"/>
        <end position="525"/>
    </location>
</feature>
<feature type="transmembrane region" description="Helical" evidence="17">
    <location>
        <begin position="144"/>
        <end position="166"/>
    </location>
</feature>
<organism evidence="19 20">
    <name type="scientific">Clarias magur</name>
    <name type="common">Asian catfish</name>
    <name type="synonym">Macropteronotus magur</name>
    <dbReference type="NCBI Taxonomy" id="1594786"/>
    <lineage>
        <taxon>Eukaryota</taxon>
        <taxon>Metazoa</taxon>
        <taxon>Chordata</taxon>
        <taxon>Craniata</taxon>
        <taxon>Vertebrata</taxon>
        <taxon>Euteleostomi</taxon>
        <taxon>Actinopterygii</taxon>
        <taxon>Neopterygii</taxon>
        <taxon>Teleostei</taxon>
        <taxon>Ostariophysi</taxon>
        <taxon>Siluriformes</taxon>
        <taxon>Clariidae</taxon>
        <taxon>Clarias</taxon>
    </lineage>
</organism>
<proteinExistence type="inferred from homology"/>
<dbReference type="FunFam" id="3.30.160.60:FF:000372">
    <property type="entry name" value="IKAROS family zinc finger 4"/>
    <property type="match status" value="1"/>
</dbReference>
<feature type="compositionally biased region" description="Basic and acidic residues" evidence="16">
    <location>
        <begin position="593"/>
        <end position="608"/>
    </location>
</feature>
<feature type="domain" description="C2H2-type" evidence="18">
    <location>
        <begin position="407"/>
        <end position="434"/>
    </location>
</feature>
<evidence type="ECO:0000259" key="18">
    <source>
        <dbReference type="PROSITE" id="PS50157"/>
    </source>
</evidence>
<evidence type="ECO:0000256" key="9">
    <source>
        <dbReference type="ARBA" id="ARBA00023015"/>
    </source>
</evidence>
<dbReference type="FunFam" id="3.30.160.60:FF:000073">
    <property type="entry name" value="IKAROS family zinc finger 1"/>
    <property type="match status" value="1"/>
</dbReference>
<dbReference type="InterPro" id="IPR007829">
    <property type="entry name" value="TM2"/>
</dbReference>
<feature type="transmembrane region" description="Helical" evidence="17">
    <location>
        <begin position="186"/>
        <end position="205"/>
    </location>
</feature>
<evidence type="ECO:0000256" key="3">
    <source>
        <dbReference type="ARBA" id="ARBA00022692"/>
    </source>
</evidence>
<keyword evidence="11 17" id="KW-0472">Membrane</keyword>
<feature type="compositionally biased region" description="Basic and acidic residues" evidence="16">
    <location>
        <begin position="357"/>
        <end position="372"/>
    </location>
</feature>
<comment type="caution">
    <text evidence="19">The sequence shown here is derived from an EMBL/GenBank/DDBJ whole genome shotgun (WGS) entry which is preliminary data.</text>
</comment>
<evidence type="ECO:0000313" key="19">
    <source>
        <dbReference type="EMBL" id="KAF5906760.1"/>
    </source>
</evidence>
<evidence type="ECO:0000256" key="13">
    <source>
        <dbReference type="ARBA" id="ARBA00023242"/>
    </source>
</evidence>
<keyword evidence="3 17" id="KW-0812">Transmembrane</keyword>
<accession>A0A8J4U5R2</accession>
<dbReference type="PROSITE" id="PS50157">
    <property type="entry name" value="ZINC_FINGER_C2H2_2"/>
    <property type="match status" value="4"/>
</dbReference>
<comment type="similarity">
    <text evidence="14">Belongs to the Ikaros C2H2-type zinc-finger protein family.</text>
</comment>
<keyword evidence="20" id="KW-1185">Reference proteome</keyword>
<keyword evidence="12" id="KW-0804">Transcription</keyword>
<evidence type="ECO:0000256" key="16">
    <source>
        <dbReference type="SAM" id="MobiDB-lite"/>
    </source>
</evidence>
<feature type="transmembrane region" description="Helical" evidence="17">
    <location>
        <begin position="104"/>
        <end position="124"/>
    </location>
</feature>
<feature type="transmembrane region" description="Helical" evidence="17">
    <location>
        <begin position="212"/>
        <end position="232"/>
    </location>
</feature>
<keyword evidence="9" id="KW-0805">Transcription regulation</keyword>
<feature type="compositionally biased region" description="Gly residues" evidence="16">
    <location>
        <begin position="378"/>
        <end position="396"/>
    </location>
</feature>